<keyword evidence="4" id="KW-1185">Reference proteome</keyword>
<dbReference type="EMBL" id="MLYV02001107">
    <property type="protein sequence ID" value="PSR73089.1"/>
    <property type="molecule type" value="Genomic_DNA"/>
</dbReference>
<dbReference type="STRING" id="98765.A0A2R6NL18"/>
<protein>
    <recommendedName>
        <fullName evidence="2">DUF6534 domain-containing protein</fullName>
    </recommendedName>
</protein>
<evidence type="ECO:0000256" key="1">
    <source>
        <dbReference type="SAM" id="Phobius"/>
    </source>
</evidence>
<evidence type="ECO:0000313" key="3">
    <source>
        <dbReference type="EMBL" id="PSR73089.1"/>
    </source>
</evidence>
<dbReference type="OrthoDB" id="3268207at2759"/>
<comment type="caution">
    <text evidence="3">The sequence shown here is derived from an EMBL/GenBank/DDBJ whole genome shotgun (WGS) entry which is preliminary data.</text>
</comment>
<name>A0A2R6NL18_9APHY</name>
<feature type="non-terminal residue" evidence="3">
    <location>
        <position position="1"/>
    </location>
</feature>
<dbReference type="Pfam" id="PF20152">
    <property type="entry name" value="DUF6534"/>
    <property type="match status" value="1"/>
</dbReference>
<dbReference type="AlphaFoldDB" id="A0A2R6NL18"/>
<feature type="domain" description="DUF6534" evidence="2">
    <location>
        <begin position="11"/>
        <end position="96"/>
    </location>
</feature>
<keyword evidence="1" id="KW-0812">Transmembrane</keyword>
<dbReference type="PANTHER" id="PTHR40465">
    <property type="entry name" value="CHROMOSOME 1, WHOLE GENOME SHOTGUN SEQUENCE"/>
    <property type="match status" value="1"/>
</dbReference>
<gene>
    <name evidence="3" type="ORF">PHLCEN_2v11036</name>
</gene>
<sequence length="191" mass="20363">WAKFAALGAGVGTDVLIAASLSVLLVIRRTGFSRTDSVVRRLILYSISTGAFTSLCEICALVFCGLWPTSLVWVSMFLILPELHMNALLASLNAREQLRDQLGNQVASTALAPPRWGNSIDPTSKNAGTNGGKMSALVFGPTETFSSTVASVHKPQTSLGSTYATGELAPFDLESNSDGYGRDIDIKQPRI</sequence>
<keyword evidence="1" id="KW-1133">Transmembrane helix</keyword>
<proteinExistence type="predicted"/>
<evidence type="ECO:0000313" key="4">
    <source>
        <dbReference type="Proteomes" id="UP000186601"/>
    </source>
</evidence>
<keyword evidence="1" id="KW-0472">Membrane</keyword>
<dbReference type="PANTHER" id="PTHR40465:SF1">
    <property type="entry name" value="DUF6534 DOMAIN-CONTAINING PROTEIN"/>
    <property type="match status" value="1"/>
</dbReference>
<reference evidence="3 4" key="1">
    <citation type="submission" date="2018-02" db="EMBL/GenBank/DDBJ databases">
        <title>Genome sequence of the basidiomycete white-rot fungus Phlebia centrifuga.</title>
        <authorList>
            <person name="Granchi Z."/>
            <person name="Peng M."/>
            <person name="de Vries R.P."/>
            <person name="Hilden K."/>
            <person name="Makela M.R."/>
            <person name="Grigoriev I."/>
            <person name="Riley R."/>
        </authorList>
    </citation>
    <scope>NUCLEOTIDE SEQUENCE [LARGE SCALE GENOMIC DNA]</scope>
    <source>
        <strain evidence="3 4">FBCC195</strain>
    </source>
</reference>
<evidence type="ECO:0000259" key="2">
    <source>
        <dbReference type="Pfam" id="PF20152"/>
    </source>
</evidence>
<dbReference type="Proteomes" id="UP000186601">
    <property type="component" value="Unassembled WGS sequence"/>
</dbReference>
<feature type="transmembrane region" description="Helical" evidence="1">
    <location>
        <begin position="6"/>
        <end position="27"/>
    </location>
</feature>
<accession>A0A2R6NL18</accession>
<dbReference type="InterPro" id="IPR045339">
    <property type="entry name" value="DUF6534"/>
</dbReference>
<organism evidence="3 4">
    <name type="scientific">Hermanssonia centrifuga</name>
    <dbReference type="NCBI Taxonomy" id="98765"/>
    <lineage>
        <taxon>Eukaryota</taxon>
        <taxon>Fungi</taxon>
        <taxon>Dikarya</taxon>
        <taxon>Basidiomycota</taxon>
        <taxon>Agaricomycotina</taxon>
        <taxon>Agaricomycetes</taxon>
        <taxon>Polyporales</taxon>
        <taxon>Meruliaceae</taxon>
        <taxon>Hermanssonia</taxon>
    </lineage>
</organism>